<dbReference type="OrthoDB" id="6287771at2759"/>
<feature type="region of interest" description="Disordered" evidence="1">
    <location>
        <begin position="38"/>
        <end position="92"/>
    </location>
</feature>
<dbReference type="GO" id="GO:0000122">
    <property type="term" value="P:negative regulation of transcription by RNA polymerase II"/>
    <property type="evidence" value="ECO:0007669"/>
    <property type="project" value="TreeGrafter"/>
</dbReference>
<protein>
    <submittedName>
        <fullName evidence="2">Protein lin-37</fullName>
    </submittedName>
</protein>
<name>A0A226E3Y0_FOLCA</name>
<reference evidence="2 3" key="1">
    <citation type="submission" date="2015-12" db="EMBL/GenBank/DDBJ databases">
        <title>The genome of Folsomia candida.</title>
        <authorList>
            <person name="Faddeeva A."/>
            <person name="Derks M.F."/>
            <person name="Anvar Y."/>
            <person name="Smit S."/>
            <person name="Van Straalen N."/>
            <person name="Roelofs D."/>
        </authorList>
    </citation>
    <scope>NUCLEOTIDE SEQUENCE [LARGE SCALE GENOMIC DNA]</scope>
    <source>
        <strain evidence="2 3">VU population</strain>
        <tissue evidence="2">Whole body</tissue>
    </source>
</reference>
<evidence type="ECO:0000313" key="3">
    <source>
        <dbReference type="Proteomes" id="UP000198287"/>
    </source>
</evidence>
<dbReference type="GO" id="GO:0017053">
    <property type="term" value="C:transcription repressor complex"/>
    <property type="evidence" value="ECO:0007669"/>
    <property type="project" value="InterPro"/>
</dbReference>
<dbReference type="OMA" id="SNVARWK"/>
<dbReference type="AlphaFoldDB" id="A0A226E3Y0"/>
<feature type="compositionally biased region" description="Acidic residues" evidence="1">
    <location>
        <begin position="40"/>
        <end position="49"/>
    </location>
</feature>
<gene>
    <name evidence="2" type="ORF">Fcan01_13393</name>
</gene>
<proteinExistence type="predicted"/>
<dbReference type="PANTHER" id="PTHR31336:SF3">
    <property type="entry name" value="PROTEIN LIN-37 HOMOLOG"/>
    <property type="match status" value="1"/>
</dbReference>
<sequence length="261" mass="30480">MMMLDPNGRPRRALAEDQNVKSARNKFKNVLKHMVQDNFLQDEESDSENDENRLMSTGQLGGGLNRLSGYRYGSPSKKQKRSGSPSDMPSKPQASFVMKLFDRGVDLAQFDESTPLYPICRAWMQNKPHQRQPKREDDVESNLSELEYQGETEEVYRLSAPEPLPYDEYGNLIRVRVPPPLPREGDDFDINYEDENAPSPAYLFQTHLDRWNLIRQRWKEASAYNEKRFDASFSVLRQIHERVTHQQQQTQIQTSQQQQQQ</sequence>
<dbReference type="STRING" id="158441.A0A226E3Y0"/>
<dbReference type="InterPro" id="IPR028226">
    <property type="entry name" value="LIN37"/>
</dbReference>
<keyword evidence="3" id="KW-1185">Reference proteome</keyword>
<feature type="region of interest" description="Disordered" evidence="1">
    <location>
        <begin position="1"/>
        <end position="21"/>
    </location>
</feature>
<dbReference type="Pfam" id="PF15306">
    <property type="entry name" value="LIN37"/>
    <property type="match status" value="1"/>
</dbReference>
<dbReference type="Proteomes" id="UP000198287">
    <property type="component" value="Unassembled WGS sequence"/>
</dbReference>
<comment type="caution">
    <text evidence="2">The sequence shown here is derived from an EMBL/GenBank/DDBJ whole genome shotgun (WGS) entry which is preliminary data.</text>
</comment>
<evidence type="ECO:0000313" key="2">
    <source>
        <dbReference type="EMBL" id="OXA52139.1"/>
    </source>
</evidence>
<dbReference type="GO" id="GO:0031523">
    <property type="term" value="C:Myb complex"/>
    <property type="evidence" value="ECO:0007669"/>
    <property type="project" value="TreeGrafter"/>
</dbReference>
<evidence type="ECO:0000256" key="1">
    <source>
        <dbReference type="SAM" id="MobiDB-lite"/>
    </source>
</evidence>
<dbReference type="EMBL" id="LNIX01000007">
    <property type="protein sequence ID" value="OXA52139.1"/>
    <property type="molecule type" value="Genomic_DNA"/>
</dbReference>
<accession>A0A226E3Y0</accession>
<dbReference type="PANTHER" id="PTHR31336">
    <property type="entry name" value="LIN37 HOMOLOG"/>
    <property type="match status" value="1"/>
</dbReference>
<organism evidence="2 3">
    <name type="scientific">Folsomia candida</name>
    <name type="common">Springtail</name>
    <dbReference type="NCBI Taxonomy" id="158441"/>
    <lineage>
        <taxon>Eukaryota</taxon>
        <taxon>Metazoa</taxon>
        <taxon>Ecdysozoa</taxon>
        <taxon>Arthropoda</taxon>
        <taxon>Hexapoda</taxon>
        <taxon>Collembola</taxon>
        <taxon>Entomobryomorpha</taxon>
        <taxon>Isotomoidea</taxon>
        <taxon>Isotomidae</taxon>
        <taxon>Proisotominae</taxon>
        <taxon>Folsomia</taxon>
    </lineage>
</organism>